<evidence type="ECO:0000313" key="2">
    <source>
        <dbReference type="Proteomes" id="UP000822688"/>
    </source>
</evidence>
<name>A0A8T0HR64_CERPU</name>
<organism evidence="1 2">
    <name type="scientific">Ceratodon purpureus</name>
    <name type="common">Fire moss</name>
    <name type="synonym">Dicranum purpureum</name>
    <dbReference type="NCBI Taxonomy" id="3225"/>
    <lineage>
        <taxon>Eukaryota</taxon>
        <taxon>Viridiplantae</taxon>
        <taxon>Streptophyta</taxon>
        <taxon>Embryophyta</taxon>
        <taxon>Bryophyta</taxon>
        <taxon>Bryophytina</taxon>
        <taxon>Bryopsida</taxon>
        <taxon>Dicranidae</taxon>
        <taxon>Pseudoditrichales</taxon>
        <taxon>Ditrichaceae</taxon>
        <taxon>Ceratodon</taxon>
    </lineage>
</organism>
<dbReference type="EMBL" id="CM026426">
    <property type="protein sequence ID" value="KAG0573225.1"/>
    <property type="molecule type" value="Genomic_DNA"/>
</dbReference>
<keyword evidence="2" id="KW-1185">Reference proteome</keyword>
<dbReference type="AlphaFoldDB" id="A0A8T0HR64"/>
<proteinExistence type="predicted"/>
<accession>A0A8T0HR64</accession>
<comment type="caution">
    <text evidence="1">The sequence shown here is derived from an EMBL/GenBank/DDBJ whole genome shotgun (WGS) entry which is preliminary data.</text>
</comment>
<dbReference type="Proteomes" id="UP000822688">
    <property type="component" value="Chromosome V"/>
</dbReference>
<reference evidence="1" key="1">
    <citation type="submission" date="2020-06" db="EMBL/GenBank/DDBJ databases">
        <title>WGS assembly of Ceratodon purpureus strain R40.</title>
        <authorList>
            <person name="Carey S.B."/>
            <person name="Jenkins J."/>
            <person name="Shu S."/>
            <person name="Lovell J.T."/>
            <person name="Sreedasyam A."/>
            <person name="Maumus F."/>
            <person name="Tiley G.P."/>
            <person name="Fernandez-Pozo N."/>
            <person name="Barry K."/>
            <person name="Chen C."/>
            <person name="Wang M."/>
            <person name="Lipzen A."/>
            <person name="Daum C."/>
            <person name="Saski C.A."/>
            <person name="Payton A.C."/>
            <person name="Mcbreen J.C."/>
            <person name="Conrad R.E."/>
            <person name="Kollar L.M."/>
            <person name="Olsson S."/>
            <person name="Huttunen S."/>
            <person name="Landis J.B."/>
            <person name="Wickett N.J."/>
            <person name="Johnson M.G."/>
            <person name="Rensing S.A."/>
            <person name="Grimwood J."/>
            <person name="Schmutz J."/>
            <person name="Mcdaniel S.F."/>
        </authorList>
    </citation>
    <scope>NUCLEOTIDE SEQUENCE</scope>
    <source>
        <strain evidence="1">R40</strain>
    </source>
</reference>
<evidence type="ECO:0000313" key="1">
    <source>
        <dbReference type="EMBL" id="KAG0573225.1"/>
    </source>
</evidence>
<sequence>MRLDVIDYSLLAIAPDERNIPSAIRYVRFDTFMECHTELWLSRVRFLATKEGSLHSPYFGKSSQRRGSNAGLHQHKDLRRLLMDSDNMLLYLESHVIGYQRVSDKVRNNLMSYSDLMSW</sequence>
<protein>
    <submittedName>
        <fullName evidence="1">Uncharacterized protein</fullName>
    </submittedName>
</protein>
<gene>
    <name evidence="1" type="ORF">KC19_VG159700</name>
</gene>